<dbReference type="GO" id="GO:0046872">
    <property type="term" value="F:metal ion binding"/>
    <property type="evidence" value="ECO:0007669"/>
    <property type="project" value="UniProtKB-KW"/>
</dbReference>
<protein>
    <submittedName>
        <fullName evidence="10">Aldehyde:ferredoxin oxidoreductase</fullName>
    </submittedName>
</protein>
<evidence type="ECO:0000256" key="1">
    <source>
        <dbReference type="ARBA" id="ARBA00001966"/>
    </source>
</evidence>
<evidence type="ECO:0000259" key="9">
    <source>
        <dbReference type="SMART" id="SM00790"/>
    </source>
</evidence>
<dbReference type="InterPro" id="IPR036021">
    <property type="entry name" value="Tungsten_al_ferr_oxy-like_C"/>
</dbReference>
<dbReference type="RefSeq" id="WP_092230050.1">
    <property type="nucleotide sequence ID" value="NZ_FNLL01000001.1"/>
</dbReference>
<dbReference type="GO" id="GO:0051539">
    <property type="term" value="F:4 iron, 4 sulfur cluster binding"/>
    <property type="evidence" value="ECO:0007669"/>
    <property type="project" value="UniProtKB-KW"/>
</dbReference>
<proteinExistence type="inferred from homology"/>
<keyword evidence="6" id="KW-0408">Iron</keyword>
<reference evidence="11" key="1">
    <citation type="submission" date="2016-10" db="EMBL/GenBank/DDBJ databases">
        <authorList>
            <person name="Varghese N."/>
            <person name="Submissions S."/>
        </authorList>
    </citation>
    <scope>NUCLEOTIDE SEQUENCE [LARGE SCALE GENOMIC DNA]</scope>
    <source>
        <strain evidence="11">DSM 3384</strain>
    </source>
</reference>
<dbReference type="Gene3D" id="1.10.599.10">
    <property type="entry name" value="Aldehyde Ferredoxin Oxidoreductase Protein, subunit A, domain 3"/>
    <property type="match status" value="1"/>
</dbReference>
<evidence type="ECO:0000256" key="3">
    <source>
        <dbReference type="ARBA" id="ARBA00022485"/>
    </source>
</evidence>
<feature type="domain" description="Aldehyde ferredoxin oxidoreductase N-terminal" evidence="9">
    <location>
        <begin position="1"/>
        <end position="207"/>
    </location>
</feature>
<sequence length="578" mass="61388">MGKILRINTKDKTTVFQDIPDSFAGLGGRALTSKMVLDEVPATCHPLGRSNKLVFAPGLLTGTPAANSGRLSVGSKSPLTNGIKESNSGGLVSQKLARLGISALVLEDKPDDDTFSMIVIKKDCVEILAADEYAGMGNYEVMEKLWDRYGKKTGLMTIGQAGEQRLKAASIQQADPKGRPGRAMGRGGLGAVMGSKKIKAIIVDDKGCDRIVQADPEAFKAANKKWVDLLKNHPVTGQGLPGLGTAVLVNLINEAGALPTKNFRTGRFEHAADISGEKMVENIEARQGVVAEGCHPGCVIKCSQAYNDKDGNYLTSGFEYETLWAFGAHTMVRDLDDIALMDRLCDDYGLDTIDTGVALGVAMEGGLLEWGDGKACIELIKEVALGTATGKILGNGAAFTGDALGVDRIPAVKRQALPAYDPRSVKGVGVTYATTPMGADHTAGYGVTANILGVGGSIDPLKNDDQVELSKNLQIATAAIDAAGLCLFVAFAVLDSEDGVQLIVDMLNAQYGLALTPDDVVKLGISILENENEFNLMAGFTKKDDQLPEMFNQTFPPHNTKWTFTEDELQDAKTFTVG</sequence>
<evidence type="ECO:0000256" key="7">
    <source>
        <dbReference type="ARBA" id="ARBA00023014"/>
    </source>
</evidence>
<keyword evidence="4" id="KW-0479">Metal-binding</keyword>
<organism evidence="10 11">
    <name type="scientific">Desulfobacula phenolica</name>
    <dbReference type="NCBI Taxonomy" id="90732"/>
    <lineage>
        <taxon>Bacteria</taxon>
        <taxon>Pseudomonadati</taxon>
        <taxon>Thermodesulfobacteriota</taxon>
        <taxon>Desulfobacteria</taxon>
        <taxon>Desulfobacterales</taxon>
        <taxon>Desulfobacteraceae</taxon>
        <taxon>Desulfobacula</taxon>
    </lineage>
</organism>
<dbReference type="SUPFAM" id="SSF56228">
    <property type="entry name" value="Aldehyde ferredoxin oxidoreductase, N-terminal domain"/>
    <property type="match status" value="1"/>
</dbReference>
<dbReference type="GO" id="GO:0016625">
    <property type="term" value="F:oxidoreductase activity, acting on the aldehyde or oxo group of donors, iron-sulfur protein as acceptor"/>
    <property type="evidence" value="ECO:0007669"/>
    <property type="project" value="InterPro"/>
</dbReference>
<comment type="cofactor">
    <cofactor evidence="1">
        <name>[4Fe-4S] cluster</name>
        <dbReference type="ChEBI" id="CHEBI:49883"/>
    </cofactor>
</comment>
<dbReference type="Proteomes" id="UP000199608">
    <property type="component" value="Unassembled WGS sequence"/>
</dbReference>
<dbReference type="Pfam" id="PF02730">
    <property type="entry name" value="AFOR_N"/>
    <property type="match status" value="1"/>
</dbReference>
<dbReference type="PANTHER" id="PTHR30038:SF0">
    <property type="entry name" value="TUNGSTEN-CONTAINING ALDEHYDE FERREDOXIN OXIDOREDUCTASE"/>
    <property type="match status" value="1"/>
</dbReference>
<evidence type="ECO:0000256" key="5">
    <source>
        <dbReference type="ARBA" id="ARBA00023002"/>
    </source>
</evidence>
<dbReference type="AlphaFoldDB" id="A0A1H2DQL0"/>
<keyword evidence="5" id="KW-0560">Oxidoreductase</keyword>
<dbReference type="InterPro" id="IPR013985">
    <property type="entry name" value="Ald_Fedxn_OxRdtase_dom3"/>
</dbReference>
<evidence type="ECO:0000313" key="10">
    <source>
        <dbReference type="EMBL" id="SDT85031.1"/>
    </source>
</evidence>
<comment type="cofactor">
    <cofactor evidence="8">
        <name>tungstopterin</name>
        <dbReference type="ChEBI" id="CHEBI:30402"/>
    </cofactor>
</comment>
<dbReference type="SUPFAM" id="SSF48310">
    <property type="entry name" value="Aldehyde ferredoxin oxidoreductase, C-terminal domains"/>
    <property type="match status" value="1"/>
</dbReference>
<name>A0A1H2DQL0_9BACT</name>
<dbReference type="Gene3D" id="3.60.9.10">
    <property type="entry name" value="Aldehyde ferredoxin oxidoreductase, N-terminal domain"/>
    <property type="match status" value="1"/>
</dbReference>
<evidence type="ECO:0000256" key="2">
    <source>
        <dbReference type="ARBA" id="ARBA00011032"/>
    </source>
</evidence>
<dbReference type="InterPro" id="IPR013983">
    <property type="entry name" value="Ald_Fedxn_OxRdtase_N"/>
</dbReference>
<dbReference type="InterPro" id="IPR036503">
    <property type="entry name" value="Ald_Fedxn_OxRdtase_N_sf"/>
</dbReference>
<keyword evidence="3" id="KW-0004">4Fe-4S</keyword>
<comment type="similarity">
    <text evidence="2">Belongs to the AOR/FOR family.</text>
</comment>
<dbReference type="InterPro" id="IPR051919">
    <property type="entry name" value="W-dependent_AOR"/>
</dbReference>
<keyword evidence="11" id="KW-1185">Reference proteome</keyword>
<dbReference type="EMBL" id="FNLL01000001">
    <property type="protein sequence ID" value="SDT85031.1"/>
    <property type="molecule type" value="Genomic_DNA"/>
</dbReference>
<dbReference type="GO" id="GO:0009055">
    <property type="term" value="F:electron transfer activity"/>
    <property type="evidence" value="ECO:0007669"/>
    <property type="project" value="InterPro"/>
</dbReference>
<gene>
    <name evidence="10" type="ORF">SAMN04487931_101485</name>
</gene>
<dbReference type="InterPro" id="IPR013984">
    <property type="entry name" value="Ald_Fedxn_OxRdtase_dom2"/>
</dbReference>
<accession>A0A1H2DQL0</accession>
<dbReference type="SMART" id="SM00790">
    <property type="entry name" value="AFOR_N"/>
    <property type="match status" value="1"/>
</dbReference>
<keyword evidence="7" id="KW-0411">Iron-sulfur</keyword>
<dbReference type="Pfam" id="PF01314">
    <property type="entry name" value="AFOR_C"/>
    <property type="match status" value="1"/>
</dbReference>
<dbReference type="PANTHER" id="PTHR30038">
    <property type="entry name" value="ALDEHYDE FERREDOXIN OXIDOREDUCTASE"/>
    <property type="match status" value="1"/>
</dbReference>
<dbReference type="InterPro" id="IPR001203">
    <property type="entry name" value="OxRdtase_Ald_Fedxn_C"/>
</dbReference>
<evidence type="ECO:0000313" key="11">
    <source>
        <dbReference type="Proteomes" id="UP000199608"/>
    </source>
</evidence>
<evidence type="ECO:0000256" key="4">
    <source>
        <dbReference type="ARBA" id="ARBA00022723"/>
    </source>
</evidence>
<evidence type="ECO:0000256" key="8">
    <source>
        <dbReference type="ARBA" id="ARBA00049934"/>
    </source>
</evidence>
<dbReference type="Gene3D" id="1.10.569.10">
    <property type="entry name" value="Aldehyde Ferredoxin Oxidoreductase Protein, subunit A, domain 2"/>
    <property type="match status" value="1"/>
</dbReference>
<evidence type="ECO:0000256" key="6">
    <source>
        <dbReference type="ARBA" id="ARBA00023004"/>
    </source>
</evidence>